<comment type="caution">
    <text evidence="7">The sequence shown here is derived from an EMBL/GenBank/DDBJ whole genome shotgun (WGS) entry which is preliminary data.</text>
</comment>
<evidence type="ECO:0000259" key="5">
    <source>
        <dbReference type="PROSITE" id="PS50111"/>
    </source>
</evidence>
<keyword evidence="4" id="KW-0812">Transmembrane</keyword>
<dbReference type="PROSITE" id="PS50885">
    <property type="entry name" value="HAMP"/>
    <property type="match status" value="1"/>
</dbReference>
<comment type="similarity">
    <text evidence="2">Belongs to the methyl-accepting chemotaxis (MCP) protein family.</text>
</comment>
<feature type="transmembrane region" description="Helical" evidence="4">
    <location>
        <begin position="170"/>
        <end position="191"/>
    </location>
</feature>
<evidence type="ECO:0000259" key="6">
    <source>
        <dbReference type="PROSITE" id="PS50885"/>
    </source>
</evidence>
<dbReference type="Gene3D" id="1.10.287.950">
    <property type="entry name" value="Methyl-accepting chemotaxis protein"/>
    <property type="match status" value="1"/>
</dbReference>
<evidence type="ECO:0000256" key="4">
    <source>
        <dbReference type="SAM" id="Phobius"/>
    </source>
</evidence>
<dbReference type="PANTHER" id="PTHR32089:SF112">
    <property type="entry name" value="LYSOZYME-LIKE PROTEIN-RELATED"/>
    <property type="match status" value="1"/>
</dbReference>
<evidence type="ECO:0000256" key="1">
    <source>
        <dbReference type="ARBA" id="ARBA00023224"/>
    </source>
</evidence>
<dbReference type="InterPro" id="IPR003660">
    <property type="entry name" value="HAMP_dom"/>
</dbReference>
<keyword evidence="8" id="KW-1185">Reference proteome</keyword>
<dbReference type="Pfam" id="PF00672">
    <property type="entry name" value="HAMP"/>
    <property type="match status" value="1"/>
</dbReference>
<sequence length="544" mass="56968">MSFWTLQRKLAASVFLAVLVSFTLLIFLEVRELRDRLIDTLGAEALQKNEMLAVAVRIGVQGKDPSGVEAEYLPLAKRADSTVASVGAFDLEGKEIIKYDSETLKPLALAGYLPKAQEQLKAFKSYVAVEPDHLVILSPVTNRRGDELRGTLALAWSLDAQNRAVFQAGINAAAIAVGIGIALSILLFFVFGRMVSQPLKRLASAMRTLADGNSTIAVPEAERKDEIGAMAAALQIFKDNAGHVEAMKAQQEALQEAATAEKREALLRLAAEFESNVGDMVGEVRSAAVELAGLAGDMANRATDTTGHAGKLSHAASGTKENVMVVFGASEDLTGTLNELTSKVEESVDKASGAVRDVANTQEQIRGLAEAATRIGDVVRLINEIASQTNLLALNATIEAARAGEAGKGFAVVASEVKSLANQTAKATEDIAAQVGEIQRSSSEVVASIEQIGTTIGVLNTIAGSVNQAVDLQKQAAGNMQRNIANADTGAASVVSEAQQVAAGTASTKQSADQVADAAGAINAQIAALREQVDYFVGSIRTGT</sequence>
<name>A0ABW5DV20_9PROT</name>
<feature type="domain" description="HAMP" evidence="6">
    <location>
        <begin position="193"/>
        <end position="246"/>
    </location>
</feature>
<dbReference type="Pfam" id="PF00015">
    <property type="entry name" value="MCPsignal"/>
    <property type="match status" value="1"/>
</dbReference>
<keyword evidence="4" id="KW-1133">Transmembrane helix</keyword>
<dbReference type="Proteomes" id="UP001597295">
    <property type="component" value="Unassembled WGS sequence"/>
</dbReference>
<dbReference type="InterPro" id="IPR004089">
    <property type="entry name" value="MCPsignal_dom"/>
</dbReference>
<reference evidence="8" key="1">
    <citation type="journal article" date="2019" name="Int. J. Syst. Evol. Microbiol.">
        <title>The Global Catalogue of Microorganisms (GCM) 10K type strain sequencing project: providing services to taxonomists for standard genome sequencing and annotation.</title>
        <authorList>
            <consortium name="The Broad Institute Genomics Platform"/>
            <consortium name="The Broad Institute Genome Sequencing Center for Infectious Disease"/>
            <person name="Wu L."/>
            <person name="Ma J."/>
        </authorList>
    </citation>
    <scope>NUCLEOTIDE SEQUENCE [LARGE SCALE GENOMIC DNA]</scope>
    <source>
        <strain evidence="8">CGMCC 1.19062</strain>
    </source>
</reference>
<dbReference type="PANTHER" id="PTHR32089">
    <property type="entry name" value="METHYL-ACCEPTING CHEMOTAXIS PROTEIN MCPB"/>
    <property type="match status" value="1"/>
</dbReference>
<organism evidence="7 8">
    <name type="scientific">Lacibacterium aquatile</name>
    <dbReference type="NCBI Taxonomy" id="1168082"/>
    <lineage>
        <taxon>Bacteria</taxon>
        <taxon>Pseudomonadati</taxon>
        <taxon>Pseudomonadota</taxon>
        <taxon>Alphaproteobacteria</taxon>
        <taxon>Rhodospirillales</taxon>
        <taxon>Rhodospirillaceae</taxon>
    </lineage>
</organism>
<evidence type="ECO:0000256" key="3">
    <source>
        <dbReference type="PROSITE-ProRule" id="PRU00284"/>
    </source>
</evidence>
<dbReference type="RefSeq" id="WP_379877910.1">
    <property type="nucleotide sequence ID" value="NZ_JBHUIP010000014.1"/>
</dbReference>
<feature type="domain" description="Methyl-accepting transducer" evidence="5">
    <location>
        <begin position="273"/>
        <end position="516"/>
    </location>
</feature>
<evidence type="ECO:0000313" key="7">
    <source>
        <dbReference type="EMBL" id="MFD2264784.1"/>
    </source>
</evidence>
<dbReference type="EMBL" id="JBHUIP010000014">
    <property type="protein sequence ID" value="MFD2264784.1"/>
    <property type="molecule type" value="Genomic_DNA"/>
</dbReference>
<dbReference type="CDD" id="cd06225">
    <property type="entry name" value="HAMP"/>
    <property type="match status" value="1"/>
</dbReference>
<dbReference type="SMART" id="SM00304">
    <property type="entry name" value="HAMP"/>
    <property type="match status" value="1"/>
</dbReference>
<evidence type="ECO:0000256" key="2">
    <source>
        <dbReference type="ARBA" id="ARBA00029447"/>
    </source>
</evidence>
<dbReference type="Gene3D" id="6.10.340.10">
    <property type="match status" value="1"/>
</dbReference>
<gene>
    <name evidence="7" type="ORF">ACFSM5_17900</name>
</gene>
<accession>A0ABW5DV20</accession>
<evidence type="ECO:0000313" key="8">
    <source>
        <dbReference type="Proteomes" id="UP001597295"/>
    </source>
</evidence>
<dbReference type="SUPFAM" id="SSF58104">
    <property type="entry name" value="Methyl-accepting chemotaxis protein (MCP) signaling domain"/>
    <property type="match status" value="1"/>
</dbReference>
<dbReference type="PROSITE" id="PS50111">
    <property type="entry name" value="CHEMOTAXIS_TRANSDUC_2"/>
    <property type="match status" value="1"/>
</dbReference>
<keyword evidence="4" id="KW-0472">Membrane</keyword>
<feature type="transmembrane region" description="Helical" evidence="4">
    <location>
        <begin position="12"/>
        <end position="30"/>
    </location>
</feature>
<dbReference type="SMART" id="SM00283">
    <property type="entry name" value="MA"/>
    <property type="match status" value="1"/>
</dbReference>
<keyword evidence="1 3" id="KW-0807">Transducer</keyword>
<proteinExistence type="inferred from homology"/>
<protein>
    <submittedName>
        <fullName evidence="7">Methyl-accepting chemotaxis protein</fullName>
    </submittedName>
</protein>